<reference evidence="9" key="1">
    <citation type="submission" date="2023-10" db="EMBL/GenBank/DDBJ databases">
        <title>Whole Genome based description of the genera Actinobaculum and Actinotignum reveals a complex phylogenetic relationship within the species included in the genus Actinotignum.</title>
        <authorList>
            <person name="Jensen C.S."/>
            <person name="Dargis R."/>
            <person name="Kemp M."/>
            <person name="Christensen J.J."/>
        </authorList>
    </citation>
    <scope>NUCLEOTIDE SEQUENCE</scope>
    <source>
        <strain evidence="9">SLA_B511</strain>
    </source>
</reference>
<evidence type="ECO:0000313" key="10">
    <source>
        <dbReference type="Proteomes" id="UP001281731"/>
    </source>
</evidence>
<evidence type="ECO:0000256" key="4">
    <source>
        <dbReference type="ARBA" id="ARBA00023235"/>
    </source>
</evidence>
<keyword evidence="3 5" id="KW-0819">tRNA processing</keyword>
<dbReference type="InterPro" id="IPR002501">
    <property type="entry name" value="PsdUridine_synth_N"/>
</dbReference>
<dbReference type="Pfam" id="PF01509">
    <property type="entry name" value="TruB_N"/>
    <property type="match status" value="1"/>
</dbReference>
<evidence type="ECO:0000259" key="7">
    <source>
        <dbReference type="Pfam" id="PF01509"/>
    </source>
</evidence>
<feature type="region of interest" description="Disordered" evidence="6">
    <location>
        <begin position="357"/>
        <end position="379"/>
    </location>
</feature>
<dbReference type="InterPro" id="IPR032819">
    <property type="entry name" value="TruB_C"/>
</dbReference>
<dbReference type="Pfam" id="PF16198">
    <property type="entry name" value="TruB_C_2"/>
    <property type="match status" value="1"/>
</dbReference>
<dbReference type="GO" id="GO:0003723">
    <property type="term" value="F:RNA binding"/>
    <property type="evidence" value="ECO:0007669"/>
    <property type="project" value="InterPro"/>
</dbReference>
<evidence type="ECO:0000256" key="3">
    <source>
        <dbReference type="ARBA" id="ARBA00022694"/>
    </source>
</evidence>
<dbReference type="SUPFAM" id="SSF55120">
    <property type="entry name" value="Pseudouridine synthase"/>
    <property type="match status" value="1"/>
</dbReference>
<name>A0AAW9HXM3_9ACTO</name>
<proteinExistence type="inferred from homology"/>
<organism evidence="9 10">
    <name type="scientific">Actinotignum urinale</name>
    <dbReference type="NCBI Taxonomy" id="190146"/>
    <lineage>
        <taxon>Bacteria</taxon>
        <taxon>Bacillati</taxon>
        <taxon>Actinomycetota</taxon>
        <taxon>Actinomycetes</taxon>
        <taxon>Actinomycetales</taxon>
        <taxon>Actinomycetaceae</taxon>
        <taxon>Actinotignum</taxon>
    </lineage>
</organism>
<evidence type="ECO:0000256" key="6">
    <source>
        <dbReference type="SAM" id="MobiDB-lite"/>
    </source>
</evidence>
<dbReference type="EMBL" id="JAWNGC010000004">
    <property type="protein sequence ID" value="MDY5154980.1"/>
    <property type="molecule type" value="Genomic_DNA"/>
</dbReference>
<evidence type="ECO:0000256" key="5">
    <source>
        <dbReference type="HAMAP-Rule" id="MF_01080"/>
    </source>
</evidence>
<comment type="caution">
    <text evidence="9">The sequence shown here is derived from an EMBL/GenBank/DDBJ whole genome shotgun (WGS) entry which is preliminary data.</text>
</comment>
<dbReference type="GO" id="GO:1990481">
    <property type="term" value="P:mRNA pseudouridine synthesis"/>
    <property type="evidence" value="ECO:0007669"/>
    <property type="project" value="TreeGrafter"/>
</dbReference>
<evidence type="ECO:0000256" key="1">
    <source>
        <dbReference type="ARBA" id="ARBA00000385"/>
    </source>
</evidence>
<gene>
    <name evidence="5 9" type="primary">truB</name>
    <name evidence="9" type="ORF">R6G80_04480</name>
</gene>
<accession>A0AAW9HXM3</accession>
<dbReference type="PANTHER" id="PTHR13767:SF2">
    <property type="entry name" value="PSEUDOURIDYLATE SYNTHASE TRUB1"/>
    <property type="match status" value="1"/>
</dbReference>
<dbReference type="CDD" id="cd02573">
    <property type="entry name" value="PseudoU_synth_EcTruB"/>
    <property type="match status" value="1"/>
</dbReference>
<dbReference type="InterPro" id="IPR020103">
    <property type="entry name" value="PsdUridine_synth_cat_dom_sf"/>
</dbReference>
<dbReference type="Gene3D" id="3.30.2350.10">
    <property type="entry name" value="Pseudouridine synthase"/>
    <property type="match status" value="1"/>
</dbReference>
<dbReference type="GO" id="GO:0031119">
    <property type="term" value="P:tRNA pseudouridine synthesis"/>
    <property type="evidence" value="ECO:0007669"/>
    <property type="project" value="UniProtKB-UniRule"/>
</dbReference>
<feature type="domain" description="tRNA pseudouridylate synthase B C-terminal" evidence="8">
    <location>
        <begin position="249"/>
        <end position="289"/>
    </location>
</feature>
<dbReference type="EC" id="5.4.99.25" evidence="5"/>
<comment type="catalytic activity">
    <reaction evidence="1 5">
        <text>uridine(55) in tRNA = pseudouridine(55) in tRNA</text>
        <dbReference type="Rhea" id="RHEA:42532"/>
        <dbReference type="Rhea" id="RHEA-COMP:10101"/>
        <dbReference type="Rhea" id="RHEA-COMP:10102"/>
        <dbReference type="ChEBI" id="CHEBI:65314"/>
        <dbReference type="ChEBI" id="CHEBI:65315"/>
        <dbReference type="EC" id="5.4.99.25"/>
    </reaction>
</comment>
<evidence type="ECO:0000259" key="8">
    <source>
        <dbReference type="Pfam" id="PF16198"/>
    </source>
</evidence>
<evidence type="ECO:0000313" key="9">
    <source>
        <dbReference type="EMBL" id="MDY5154980.1"/>
    </source>
</evidence>
<feature type="domain" description="Pseudouridine synthase II N-terminal" evidence="7">
    <location>
        <begin position="38"/>
        <end position="168"/>
    </location>
</feature>
<evidence type="ECO:0000256" key="2">
    <source>
        <dbReference type="ARBA" id="ARBA00005642"/>
    </source>
</evidence>
<feature type="active site" description="Nucleophile" evidence="5">
    <location>
        <position position="53"/>
    </location>
</feature>
<dbReference type="InterPro" id="IPR014780">
    <property type="entry name" value="tRNA_psdUridine_synth_TruB"/>
</dbReference>
<dbReference type="NCBIfam" id="TIGR00431">
    <property type="entry name" value="TruB"/>
    <property type="match status" value="1"/>
</dbReference>
<comment type="function">
    <text evidence="5">Responsible for synthesis of pseudouridine from uracil-55 in the psi GC loop of transfer RNAs.</text>
</comment>
<dbReference type="AlphaFoldDB" id="A0AAW9HXM3"/>
<keyword evidence="4 5" id="KW-0413">Isomerase</keyword>
<dbReference type="PANTHER" id="PTHR13767">
    <property type="entry name" value="TRNA-PSEUDOURIDINE SYNTHASE"/>
    <property type="match status" value="1"/>
</dbReference>
<protein>
    <recommendedName>
        <fullName evidence="5">tRNA pseudouridine synthase B</fullName>
        <ecNumber evidence="5">5.4.99.25</ecNumber>
    </recommendedName>
    <alternativeName>
        <fullName evidence="5">tRNA pseudouridine(55) synthase</fullName>
        <shortName evidence="5">Psi55 synthase</shortName>
    </alternativeName>
    <alternativeName>
        <fullName evidence="5">tRNA pseudouridylate synthase</fullName>
    </alternativeName>
    <alternativeName>
        <fullName evidence="5">tRNA-uridine isomerase</fullName>
    </alternativeName>
</protein>
<feature type="compositionally biased region" description="Polar residues" evidence="6">
    <location>
        <begin position="362"/>
        <end position="379"/>
    </location>
</feature>
<dbReference type="HAMAP" id="MF_01080">
    <property type="entry name" value="TruB_bact"/>
    <property type="match status" value="1"/>
</dbReference>
<comment type="similarity">
    <text evidence="2 5">Belongs to the pseudouridine synthase TruB family. Type 1 subfamily.</text>
</comment>
<dbReference type="Proteomes" id="UP001281731">
    <property type="component" value="Unassembled WGS sequence"/>
</dbReference>
<sequence>MPWGDLPRGPRLADTAGGILIIDKPTGVTSHDIVGAVRRLAGTRKVGHAGTLDPMATGVLVVGIGQATKLLTYLVGEDKEYASRFRFGIDTTTEDATGEVTLARGCKDTDAEIDEALRGQTGDIMQVPSSFSAKKVDGRRAYDMARAGEVVELEAVPIHVSRCERVGNVERSVCEIAVEGDVEGDVAGVPATTFLEEYTEMDVLVEDATRNDCVVNSAIEDCYQDVPVSGVPVADVSVAIACSSGTYVRAIARDAGESLGTGAHMTALRRTRVGAWRAEDAHTVEEYAEKVRAGESLPAIGMAEAASLVMPSHEITPEESANIRMGRFIEAPRGAFYPMALTCEGELVAVAVGRANKGSAGKKNSTQPTDNNAEKNTNLLGAKVVFSPHQEICTS</sequence>
<dbReference type="GO" id="GO:0160148">
    <property type="term" value="F:tRNA pseudouridine(55) synthase activity"/>
    <property type="evidence" value="ECO:0007669"/>
    <property type="project" value="UniProtKB-EC"/>
</dbReference>